<dbReference type="CDD" id="cd23992">
    <property type="entry name" value="PBP_GOBP"/>
    <property type="match status" value="1"/>
</dbReference>
<sequence>MKASLGFLLAFILGVQCGRSFVPTTGPEADCLKEQNLKLSDVEPEIHIVSDVNNEVVGRFFVCVWKKREIFKTNGEISGEGIYRRFAEIFKNVHLSESIQLEMKDAFNECTKLRDNTDWILANKVKNCIFHAVQSRPHLPRPQPENEAL</sequence>
<feature type="signal peptide" evidence="1">
    <location>
        <begin position="1"/>
        <end position="20"/>
    </location>
</feature>
<organism evidence="2">
    <name type="scientific">Photinus pyralis</name>
    <name type="common">Common eastern firefly</name>
    <name type="synonym">Lampyris pyralis</name>
    <dbReference type="NCBI Taxonomy" id="7054"/>
    <lineage>
        <taxon>Eukaryota</taxon>
        <taxon>Metazoa</taxon>
        <taxon>Ecdysozoa</taxon>
        <taxon>Arthropoda</taxon>
        <taxon>Hexapoda</taxon>
        <taxon>Insecta</taxon>
        <taxon>Pterygota</taxon>
        <taxon>Neoptera</taxon>
        <taxon>Endopterygota</taxon>
        <taxon>Coleoptera</taxon>
        <taxon>Polyphaga</taxon>
        <taxon>Elateriformia</taxon>
        <taxon>Elateroidea</taxon>
        <taxon>Lampyridae</taxon>
        <taxon>Lampyrinae</taxon>
        <taxon>Photinus</taxon>
    </lineage>
</organism>
<dbReference type="InterPro" id="IPR006170">
    <property type="entry name" value="PBP/GOBP"/>
</dbReference>
<feature type="chain" id="PRO_5013027998" evidence="1">
    <location>
        <begin position="21"/>
        <end position="149"/>
    </location>
</feature>
<protein>
    <submittedName>
        <fullName evidence="2">Uncharacterized protein</fullName>
    </submittedName>
</protein>
<name>A0A1Y1MRE1_PHOPY</name>
<dbReference type="Gene3D" id="1.10.238.20">
    <property type="entry name" value="Pheromone/general odorant binding protein domain"/>
    <property type="match status" value="1"/>
</dbReference>
<proteinExistence type="predicted"/>
<dbReference type="AlphaFoldDB" id="A0A1Y1MRE1"/>
<dbReference type="EMBL" id="GEZM01026254">
    <property type="protein sequence ID" value="JAV87090.1"/>
    <property type="molecule type" value="Transcribed_RNA"/>
</dbReference>
<reference evidence="2" key="1">
    <citation type="journal article" date="2016" name="Sci. Rep.">
        <title>Molecular characterization of firefly nuptial gifts: a multi-omics approach sheds light on postcopulatory sexual selection.</title>
        <authorList>
            <person name="Al-Wathiqui N."/>
            <person name="Fallon T.R."/>
            <person name="South A."/>
            <person name="Weng J.K."/>
            <person name="Lewis S.M."/>
        </authorList>
    </citation>
    <scope>NUCLEOTIDE SEQUENCE</scope>
</reference>
<dbReference type="InterPro" id="IPR036728">
    <property type="entry name" value="PBP_GOBP_sf"/>
</dbReference>
<keyword evidence="1" id="KW-0732">Signal</keyword>
<dbReference type="Pfam" id="PF01395">
    <property type="entry name" value="PBP_GOBP"/>
    <property type="match status" value="1"/>
</dbReference>
<evidence type="ECO:0000256" key="1">
    <source>
        <dbReference type="SAM" id="SignalP"/>
    </source>
</evidence>
<evidence type="ECO:0000313" key="2">
    <source>
        <dbReference type="EMBL" id="JAV87090.1"/>
    </source>
</evidence>
<dbReference type="SUPFAM" id="SSF47565">
    <property type="entry name" value="Insect pheromone/odorant-binding proteins"/>
    <property type="match status" value="1"/>
</dbReference>
<accession>A0A1Y1MRE1</accession>
<dbReference type="GO" id="GO:0005549">
    <property type="term" value="F:odorant binding"/>
    <property type="evidence" value="ECO:0007669"/>
    <property type="project" value="InterPro"/>
</dbReference>